<evidence type="ECO:0000313" key="1">
    <source>
        <dbReference type="EMBL" id="QJB03885.1"/>
    </source>
</evidence>
<accession>A0A6M3MEK6</accession>
<sequence>MEEKIIEGLNQKIEEAQEAEGFFITISYRIKDRLYHYQAQINFKPDDCILSLNEVEKLVRKQAPKTGLSIVKFRPRTFK</sequence>
<name>A0A6M3MEK6_9ZZZZ</name>
<organism evidence="1">
    <name type="scientific">viral metagenome</name>
    <dbReference type="NCBI Taxonomy" id="1070528"/>
    <lineage>
        <taxon>unclassified sequences</taxon>
        <taxon>metagenomes</taxon>
        <taxon>organismal metagenomes</taxon>
    </lineage>
</organism>
<protein>
    <submittedName>
        <fullName evidence="1">Uncharacterized protein</fullName>
    </submittedName>
</protein>
<dbReference type="AlphaFoldDB" id="A0A6M3MEK6"/>
<dbReference type="EMBL" id="MT143864">
    <property type="protein sequence ID" value="QJB03885.1"/>
    <property type="molecule type" value="Genomic_DNA"/>
</dbReference>
<proteinExistence type="predicted"/>
<gene>
    <name evidence="1" type="ORF">MM171B00540_0024</name>
</gene>
<reference evidence="1" key="1">
    <citation type="submission" date="2020-03" db="EMBL/GenBank/DDBJ databases">
        <title>The deep terrestrial virosphere.</title>
        <authorList>
            <person name="Holmfeldt K."/>
            <person name="Nilsson E."/>
            <person name="Simone D."/>
            <person name="Lopez-Fernandez M."/>
            <person name="Wu X."/>
            <person name="de Brujin I."/>
            <person name="Lundin D."/>
            <person name="Andersson A."/>
            <person name="Bertilsson S."/>
            <person name="Dopson M."/>
        </authorList>
    </citation>
    <scope>NUCLEOTIDE SEQUENCE</scope>
    <source>
        <strain evidence="1">MM171B00540</strain>
    </source>
</reference>